<evidence type="ECO:0000256" key="1">
    <source>
        <dbReference type="SAM" id="MobiDB-lite"/>
    </source>
</evidence>
<feature type="non-terminal residue" evidence="2">
    <location>
        <position position="141"/>
    </location>
</feature>
<dbReference type="AlphaFoldDB" id="K2RJX0"/>
<feature type="region of interest" description="Disordered" evidence="1">
    <location>
        <begin position="52"/>
        <end position="73"/>
    </location>
</feature>
<sequence length="141" mass="15748">MPSESSRRLHGRWERSREHIYGSIHGEWAKWNGIKNINVGQLPGAGDASMNLNGRQRFHKPSGSKSHSFFPDENSSESLVKAFWCSAICLLSIQMARSGVCGEREGNLHSRQKGTSTQVIAQQRVSPRRVYRASGLISALR</sequence>
<dbReference type="EMBL" id="AHHD01000418">
    <property type="protein sequence ID" value="EKG13077.1"/>
    <property type="molecule type" value="Genomic_DNA"/>
</dbReference>
<organism evidence="2 3">
    <name type="scientific">Macrophomina phaseolina (strain MS6)</name>
    <name type="common">Charcoal rot fungus</name>
    <dbReference type="NCBI Taxonomy" id="1126212"/>
    <lineage>
        <taxon>Eukaryota</taxon>
        <taxon>Fungi</taxon>
        <taxon>Dikarya</taxon>
        <taxon>Ascomycota</taxon>
        <taxon>Pezizomycotina</taxon>
        <taxon>Dothideomycetes</taxon>
        <taxon>Dothideomycetes incertae sedis</taxon>
        <taxon>Botryosphaeriales</taxon>
        <taxon>Botryosphaeriaceae</taxon>
        <taxon>Macrophomina</taxon>
    </lineage>
</organism>
<accession>K2RJX0</accession>
<reference evidence="2 3" key="1">
    <citation type="journal article" date="2012" name="BMC Genomics">
        <title>Tools to kill: Genome of one of the most destructive plant pathogenic fungi Macrophomina phaseolina.</title>
        <authorList>
            <person name="Islam M.S."/>
            <person name="Haque M.S."/>
            <person name="Islam M.M."/>
            <person name="Emdad E.M."/>
            <person name="Halim A."/>
            <person name="Hossen Q.M.M."/>
            <person name="Hossain M.Z."/>
            <person name="Ahmed B."/>
            <person name="Rahim S."/>
            <person name="Rahman M.S."/>
            <person name="Alam M.M."/>
            <person name="Hou S."/>
            <person name="Wan X."/>
            <person name="Saito J.A."/>
            <person name="Alam M."/>
        </authorList>
    </citation>
    <scope>NUCLEOTIDE SEQUENCE [LARGE SCALE GENOMIC DNA]</scope>
    <source>
        <strain evidence="2 3">MS6</strain>
    </source>
</reference>
<dbReference type="VEuPathDB" id="FungiDB:MPH_09812"/>
<evidence type="ECO:0000313" key="2">
    <source>
        <dbReference type="EMBL" id="EKG13077.1"/>
    </source>
</evidence>
<protein>
    <submittedName>
        <fullName evidence="2">Uncharacterized protein</fullName>
    </submittedName>
</protein>
<name>K2RJX0_MACPH</name>
<evidence type="ECO:0000313" key="3">
    <source>
        <dbReference type="Proteomes" id="UP000007129"/>
    </source>
</evidence>
<dbReference type="Proteomes" id="UP000007129">
    <property type="component" value="Unassembled WGS sequence"/>
</dbReference>
<comment type="caution">
    <text evidence="2">The sequence shown here is derived from an EMBL/GenBank/DDBJ whole genome shotgun (WGS) entry which is preliminary data.</text>
</comment>
<proteinExistence type="predicted"/>
<dbReference type="HOGENOM" id="CLU_1829947_0_0_1"/>
<dbReference type="InParanoid" id="K2RJX0"/>
<gene>
    <name evidence="2" type="ORF">MPH_09812</name>
</gene>